<feature type="compositionally biased region" description="Polar residues" evidence="1">
    <location>
        <begin position="99"/>
        <end position="116"/>
    </location>
</feature>
<evidence type="ECO:0000256" key="1">
    <source>
        <dbReference type="SAM" id="MobiDB-lite"/>
    </source>
</evidence>
<gene>
    <name evidence="2" type="ORF">P5673_016777</name>
</gene>
<dbReference type="EMBL" id="JARQWQ010000036">
    <property type="protein sequence ID" value="KAK2560433.1"/>
    <property type="molecule type" value="Genomic_DNA"/>
</dbReference>
<reference evidence="2" key="1">
    <citation type="journal article" date="2023" name="G3 (Bethesda)">
        <title>Whole genome assembly and annotation of the endangered Caribbean coral Acropora cervicornis.</title>
        <authorList>
            <person name="Selwyn J.D."/>
            <person name="Vollmer S.V."/>
        </authorList>
    </citation>
    <scope>NUCLEOTIDE SEQUENCE</scope>
    <source>
        <strain evidence="2">K2</strain>
    </source>
</reference>
<sequence>MCRTFFNEIEIEIESEERLHWRSIALRCCKYAFGSGAGKTVNLSTNFLQISQGKKLSLLHPSIASINHSWPRGSEYCSFQWKDCQNISNGSLKMEEDTNNSGSTDGSSQSHHTSNLLRPEGGRWRTPNRRRQQATGPSYQQYGAYGRVQTDQRTQRGSRGRGNRGRSRPVERANGQTEERRRARFAISQGFIQRDIKYDWNKLYVLGLHHKTSSDGLKNYIQLISGYEASVLWFKPNGKAIVTLKTDKIKGKHDIRIKIFKRSYEVWKKKPTLDGVKVLVERAPQCKSIFVSGFGSSTSQDEVQKYFENTIGPLDKARGIRFSLKWEGNDDKCRTKKAIVYFEDAKSEYADLVEN</sequence>
<comment type="caution">
    <text evidence="2">The sequence shown here is derived from an EMBL/GenBank/DDBJ whole genome shotgun (WGS) entry which is preliminary data.</text>
</comment>
<proteinExistence type="predicted"/>
<name>A0AAD9V408_ACRCE</name>
<dbReference type="Proteomes" id="UP001249851">
    <property type="component" value="Unassembled WGS sequence"/>
</dbReference>
<feature type="compositionally biased region" description="Basic residues" evidence="1">
    <location>
        <begin position="156"/>
        <end position="167"/>
    </location>
</feature>
<accession>A0AAD9V408</accession>
<reference evidence="2" key="2">
    <citation type="journal article" date="2023" name="Science">
        <title>Genomic signatures of disease resistance in endangered staghorn corals.</title>
        <authorList>
            <person name="Vollmer S.V."/>
            <person name="Selwyn J.D."/>
            <person name="Despard B.A."/>
            <person name="Roesel C.L."/>
        </authorList>
    </citation>
    <scope>NUCLEOTIDE SEQUENCE</scope>
    <source>
        <strain evidence="2">K2</strain>
    </source>
</reference>
<protein>
    <submittedName>
        <fullName evidence="2">Uncharacterized protein</fullName>
    </submittedName>
</protein>
<organism evidence="2 3">
    <name type="scientific">Acropora cervicornis</name>
    <name type="common">Staghorn coral</name>
    <dbReference type="NCBI Taxonomy" id="6130"/>
    <lineage>
        <taxon>Eukaryota</taxon>
        <taxon>Metazoa</taxon>
        <taxon>Cnidaria</taxon>
        <taxon>Anthozoa</taxon>
        <taxon>Hexacorallia</taxon>
        <taxon>Scleractinia</taxon>
        <taxon>Astrocoeniina</taxon>
        <taxon>Acroporidae</taxon>
        <taxon>Acropora</taxon>
    </lineage>
</organism>
<evidence type="ECO:0000313" key="3">
    <source>
        <dbReference type="Proteomes" id="UP001249851"/>
    </source>
</evidence>
<dbReference type="AlphaFoldDB" id="A0AAD9V408"/>
<evidence type="ECO:0000313" key="2">
    <source>
        <dbReference type="EMBL" id="KAK2560433.1"/>
    </source>
</evidence>
<keyword evidence="3" id="KW-1185">Reference proteome</keyword>
<feature type="region of interest" description="Disordered" evidence="1">
    <location>
        <begin position="92"/>
        <end position="179"/>
    </location>
</feature>